<keyword evidence="5" id="KW-1133">Transmembrane helix</keyword>
<sequence>MLNNLSFRAKLMLLLACAIVGFTLVTWVAIQGMNAQQEANRQLRLYGDIGSGVDKISLGILEAADQLRSLNEENFADYQAMLSGRKNEDLEILEKDIHLVNQPELQQALQDSKDKLSAYADSLLMIAENLSITGFDNQSGLKGEITRLGDEISTSIERLSLLKKEFINARKFEAVYLSEPSEVVLQDFQKSFARFESKVDNFGFNDSIGPVAKQYYEALMGYGPAFSALQQAEAQFDENKLSFAQAQFQLAELIAEFVKEAEVASDQQSQQSLITLLIVSIGVSIVSILLMLSIGRSARNTLMKVISDLTKVKEGDMTAQASINHKRNDEFDALSQSLNEMTGGLGGVLTEVVNTTSNVSTMIDELNGAITNIADNNRSVTDRTKSLAVATDDISSRITHLSSTTDELREHSSETYESAKAGAKTIRVVLDNLNGTVEAVNLTGKQLDELGRLSSDIDNVIGMINDLANQTNLLALNAAIEAARAGEAGRGFSVVADEVRSLAEKTVDATSKITDIVGTIQSSTQTAISTMEQGQERLRVIEQNGGEAEEAIRVIENNAQTSSQASDNMAAAIQDVASTAVQMSSEMEQIAHQLGEDSHSIELIVNSAQQIHGLANTLADKTRVFTLKNS</sequence>
<proteinExistence type="inferred from homology"/>
<evidence type="ECO:0000313" key="9">
    <source>
        <dbReference type="Proteomes" id="UP000295729"/>
    </source>
</evidence>
<keyword evidence="2 4" id="KW-0807">Transducer</keyword>
<gene>
    <name evidence="8" type="ORF">C8D85_1803</name>
</gene>
<dbReference type="CDD" id="cd11386">
    <property type="entry name" value="MCP_signal"/>
    <property type="match status" value="1"/>
</dbReference>
<feature type="domain" description="Methyl-accepting transducer" evidence="6">
    <location>
        <begin position="355"/>
        <end position="591"/>
    </location>
</feature>
<organism evidence="8 9">
    <name type="scientific">Marinomonas communis</name>
    <dbReference type="NCBI Taxonomy" id="28254"/>
    <lineage>
        <taxon>Bacteria</taxon>
        <taxon>Pseudomonadati</taxon>
        <taxon>Pseudomonadota</taxon>
        <taxon>Gammaproteobacteria</taxon>
        <taxon>Oceanospirillales</taxon>
        <taxon>Oceanospirillaceae</taxon>
        <taxon>Marinomonas</taxon>
    </lineage>
</organism>
<dbReference type="PROSITE" id="PS50885">
    <property type="entry name" value="HAMP"/>
    <property type="match status" value="1"/>
</dbReference>
<dbReference type="GO" id="GO:0006935">
    <property type="term" value="P:chemotaxis"/>
    <property type="evidence" value="ECO:0007669"/>
    <property type="project" value="UniProtKB-ARBA"/>
</dbReference>
<dbReference type="OrthoDB" id="6092731at2"/>
<evidence type="ECO:0000256" key="3">
    <source>
        <dbReference type="ARBA" id="ARBA00029447"/>
    </source>
</evidence>
<dbReference type="Gene3D" id="1.10.287.950">
    <property type="entry name" value="Methyl-accepting chemotaxis protein"/>
    <property type="match status" value="1"/>
</dbReference>
<protein>
    <submittedName>
        <fullName evidence="8">Methyl-accepting chemotaxis protein</fullName>
    </submittedName>
</protein>
<name>A0A4R6X9L8_9GAMM</name>
<dbReference type="PANTHER" id="PTHR32089">
    <property type="entry name" value="METHYL-ACCEPTING CHEMOTAXIS PROTEIN MCPB"/>
    <property type="match status" value="1"/>
</dbReference>
<evidence type="ECO:0000259" key="6">
    <source>
        <dbReference type="PROSITE" id="PS50111"/>
    </source>
</evidence>
<dbReference type="Pfam" id="PF00015">
    <property type="entry name" value="MCPsignal"/>
    <property type="match status" value="1"/>
</dbReference>
<keyword evidence="5" id="KW-0472">Membrane</keyword>
<dbReference type="InterPro" id="IPR004089">
    <property type="entry name" value="MCPsignal_dom"/>
</dbReference>
<comment type="caution">
    <text evidence="8">The sequence shown here is derived from an EMBL/GenBank/DDBJ whole genome shotgun (WGS) entry which is preliminary data.</text>
</comment>
<dbReference type="Proteomes" id="UP000295729">
    <property type="component" value="Unassembled WGS sequence"/>
</dbReference>
<dbReference type="AlphaFoldDB" id="A0A4R6X9L8"/>
<evidence type="ECO:0000256" key="1">
    <source>
        <dbReference type="ARBA" id="ARBA00004370"/>
    </source>
</evidence>
<feature type="transmembrane region" description="Helical" evidence="5">
    <location>
        <begin position="12"/>
        <end position="30"/>
    </location>
</feature>
<dbReference type="InterPro" id="IPR003660">
    <property type="entry name" value="HAMP_dom"/>
</dbReference>
<feature type="transmembrane region" description="Helical" evidence="5">
    <location>
        <begin position="273"/>
        <end position="294"/>
    </location>
</feature>
<dbReference type="SUPFAM" id="SSF58104">
    <property type="entry name" value="Methyl-accepting chemotaxis protein (MCP) signaling domain"/>
    <property type="match status" value="1"/>
</dbReference>
<dbReference type="CDD" id="cd06225">
    <property type="entry name" value="HAMP"/>
    <property type="match status" value="1"/>
</dbReference>
<dbReference type="SMART" id="SM00283">
    <property type="entry name" value="MA"/>
    <property type="match status" value="1"/>
</dbReference>
<evidence type="ECO:0000256" key="4">
    <source>
        <dbReference type="PROSITE-ProRule" id="PRU00284"/>
    </source>
</evidence>
<evidence type="ECO:0000259" key="7">
    <source>
        <dbReference type="PROSITE" id="PS50885"/>
    </source>
</evidence>
<feature type="domain" description="HAMP" evidence="7">
    <location>
        <begin position="296"/>
        <end position="350"/>
    </location>
</feature>
<dbReference type="PANTHER" id="PTHR32089:SF112">
    <property type="entry name" value="LYSOZYME-LIKE PROTEIN-RELATED"/>
    <property type="match status" value="1"/>
</dbReference>
<dbReference type="GO" id="GO:0016020">
    <property type="term" value="C:membrane"/>
    <property type="evidence" value="ECO:0007669"/>
    <property type="project" value="UniProtKB-SubCell"/>
</dbReference>
<accession>A0A4R6X9L8</accession>
<dbReference type="EMBL" id="SNZA01000002">
    <property type="protein sequence ID" value="TDR14270.1"/>
    <property type="molecule type" value="Genomic_DNA"/>
</dbReference>
<dbReference type="RefSeq" id="WP_133561785.1">
    <property type="nucleotide sequence ID" value="NZ_SNZA01000002.1"/>
</dbReference>
<keyword evidence="9" id="KW-1185">Reference proteome</keyword>
<reference evidence="8 9" key="1">
    <citation type="submission" date="2019-03" db="EMBL/GenBank/DDBJ databases">
        <title>Genomic Encyclopedia of Type Strains, Phase IV (KMG-IV): sequencing the most valuable type-strain genomes for metagenomic binning, comparative biology and taxonomic classification.</title>
        <authorList>
            <person name="Goeker M."/>
        </authorList>
    </citation>
    <scope>NUCLEOTIDE SEQUENCE [LARGE SCALE GENOMIC DNA]</scope>
    <source>
        <strain evidence="8 9">DSM 5604</strain>
    </source>
</reference>
<evidence type="ECO:0000256" key="2">
    <source>
        <dbReference type="ARBA" id="ARBA00023224"/>
    </source>
</evidence>
<evidence type="ECO:0000256" key="5">
    <source>
        <dbReference type="SAM" id="Phobius"/>
    </source>
</evidence>
<comment type="similarity">
    <text evidence="3">Belongs to the methyl-accepting chemotaxis (MCP) protein family.</text>
</comment>
<comment type="subcellular location">
    <subcellularLocation>
        <location evidence="1">Membrane</location>
    </subcellularLocation>
</comment>
<keyword evidence="5" id="KW-0812">Transmembrane</keyword>
<evidence type="ECO:0000313" key="8">
    <source>
        <dbReference type="EMBL" id="TDR14270.1"/>
    </source>
</evidence>
<dbReference type="PROSITE" id="PS50111">
    <property type="entry name" value="CHEMOTAXIS_TRANSDUC_2"/>
    <property type="match status" value="1"/>
</dbReference>
<dbReference type="GO" id="GO:0007165">
    <property type="term" value="P:signal transduction"/>
    <property type="evidence" value="ECO:0007669"/>
    <property type="project" value="UniProtKB-KW"/>
</dbReference>